<reference evidence="1" key="1">
    <citation type="submission" date="2020-07" db="EMBL/GenBank/DDBJ databases">
        <authorList>
            <person name="Nieuwenhuis M."/>
            <person name="Van De Peppel L.J.J."/>
        </authorList>
    </citation>
    <scope>NUCLEOTIDE SEQUENCE</scope>
    <source>
        <strain evidence="1">AP01</strain>
        <tissue evidence="1">Mycelium</tissue>
    </source>
</reference>
<organism evidence="1 2">
    <name type="scientific">Asterophora parasitica</name>
    <dbReference type="NCBI Taxonomy" id="117018"/>
    <lineage>
        <taxon>Eukaryota</taxon>
        <taxon>Fungi</taxon>
        <taxon>Dikarya</taxon>
        <taxon>Basidiomycota</taxon>
        <taxon>Agaricomycotina</taxon>
        <taxon>Agaricomycetes</taxon>
        <taxon>Agaricomycetidae</taxon>
        <taxon>Agaricales</taxon>
        <taxon>Tricholomatineae</taxon>
        <taxon>Lyophyllaceae</taxon>
        <taxon>Asterophora</taxon>
    </lineage>
</organism>
<sequence>MPHQDTRNARYIDTILLLTNNPPSKPKLPPEKYTSAFQKELNRILESLANSKKSSRHLFKALQALDVDFSSECLFGFGRLKSPSLKELGHGTTLKDMYNSLAISTYAPYGTSAAHADHESEVVGAVFDCNPFCSYAAALHHQPGDLLSSSFPWYRLSELKFNSAGSPIDSGRLENILRLCTNLERGTFIVSTRAPSASPLEHPKPGNPQGLHYVTHLTLTPLDLDQLSSRPEDVIVAPVPSLFPSLRFPRLKKLHIISPPQSRFGPLITSSWLHNSIHINPESLLQLKLDSAHMACDTDSPVSFISSCPDLQALEVFFPPSVPASRFLHELLNGLVDPNRWACGHRLLRSLMSLKLTLDADEAAAGRVLRQLVGGFRRLESVDVTLRVPVRRPGQQDVKFTRENAEWAAVALRQDILDGAHAREEESQRKFEVKTCVLA</sequence>
<gene>
    <name evidence="1" type="ORF">DXG03_006766</name>
</gene>
<proteinExistence type="predicted"/>
<name>A0A9P7FYZ3_9AGAR</name>
<reference evidence="1" key="2">
    <citation type="submission" date="2021-10" db="EMBL/GenBank/DDBJ databases">
        <title>Phylogenomics reveals ancestral predisposition of the termite-cultivated fungus Termitomyces towards a domesticated lifestyle.</title>
        <authorList>
            <person name="Auxier B."/>
            <person name="Grum-Grzhimaylo A."/>
            <person name="Cardenas M.E."/>
            <person name="Lodge J.D."/>
            <person name="Laessoe T."/>
            <person name="Pedersen O."/>
            <person name="Smith M.E."/>
            <person name="Kuyper T.W."/>
            <person name="Franco-Molano E.A."/>
            <person name="Baroni T.J."/>
            <person name="Aanen D.K."/>
        </authorList>
    </citation>
    <scope>NUCLEOTIDE SEQUENCE</scope>
    <source>
        <strain evidence="1">AP01</strain>
        <tissue evidence="1">Mycelium</tissue>
    </source>
</reference>
<dbReference type="AlphaFoldDB" id="A0A9P7FYZ3"/>
<comment type="caution">
    <text evidence="1">The sequence shown here is derived from an EMBL/GenBank/DDBJ whole genome shotgun (WGS) entry which is preliminary data.</text>
</comment>
<dbReference type="EMBL" id="JABCKV010000467">
    <property type="protein sequence ID" value="KAG5640869.1"/>
    <property type="molecule type" value="Genomic_DNA"/>
</dbReference>
<keyword evidence="2" id="KW-1185">Reference proteome</keyword>
<protein>
    <submittedName>
        <fullName evidence="1">Uncharacterized protein</fullName>
    </submittedName>
</protein>
<accession>A0A9P7FYZ3</accession>
<evidence type="ECO:0000313" key="1">
    <source>
        <dbReference type="EMBL" id="KAG5640869.1"/>
    </source>
</evidence>
<dbReference type="Proteomes" id="UP000775547">
    <property type="component" value="Unassembled WGS sequence"/>
</dbReference>
<evidence type="ECO:0000313" key="2">
    <source>
        <dbReference type="Proteomes" id="UP000775547"/>
    </source>
</evidence>